<feature type="domain" description="DNA mismatch repair protein HSM3 N-terminal" evidence="1">
    <location>
        <begin position="14"/>
        <end position="230"/>
    </location>
</feature>
<organism evidence="2 3">
    <name type="scientific">[Candida] arabinofermentans NRRL YB-2248</name>
    <dbReference type="NCBI Taxonomy" id="983967"/>
    <lineage>
        <taxon>Eukaryota</taxon>
        <taxon>Fungi</taxon>
        <taxon>Dikarya</taxon>
        <taxon>Ascomycota</taxon>
        <taxon>Saccharomycotina</taxon>
        <taxon>Pichiomycetes</taxon>
        <taxon>Pichiales</taxon>
        <taxon>Pichiaceae</taxon>
        <taxon>Ogataea</taxon>
        <taxon>Ogataea/Candida clade</taxon>
    </lineage>
</organism>
<dbReference type="OrthoDB" id="4074002at2759"/>
<protein>
    <recommendedName>
        <fullName evidence="1">DNA mismatch repair protein HSM3 N-terminal domain-containing protein</fullName>
    </recommendedName>
</protein>
<dbReference type="Proteomes" id="UP000094801">
    <property type="component" value="Unassembled WGS sequence"/>
</dbReference>
<keyword evidence="3" id="KW-1185">Reference proteome</keyword>
<dbReference type="Gene3D" id="1.25.40.580">
    <property type="match status" value="1"/>
</dbReference>
<dbReference type="EMBL" id="KV453859">
    <property type="protein sequence ID" value="ODV84078.1"/>
    <property type="molecule type" value="Genomic_DNA"/>
</dbReference>
<proteinExistence type="predicted"/>
<dbReference type="Gene3D" id="1.25.10.50">
    <property type="match status" value="1"/>
</dbReference>
<evidence type="ECO:0000313" key="2">
    <source>
        <dbReference type="EMBL" id="ODV84078.1"/>
    </source>
</evidence>
<dbReference type="InterPro" id="IPR041335">
    <property type="entry name" value="HSM3_N"/>
</dbReference>
<evidence type="ECO:0000259" key="1">
    <source>
        <dbReference type="Pfam" id="PF18795"/>
    </source>
</evidence>
<dbReference type="STRING" id="983967.A0A1E4SX62"/>
<gene>
    <name evidence="2" type="ORF">CANARDRAFT_202015</name>
</gene>
<dbReference type="Pfam" id="PF18795">
    <property type="entry name" value="HSM3_N"/>
    <property type="match status" value="1"/>
</dbReference>
<reference evidence="3" key="1">
    <citation type="submission" date="2016-04" db="EMBL/GenBank/DDBJ databases">
        <title>Comparative genomics of biotechnologically important yeasts.</title>
        <authorList>
            <consortium name="DOE Joint Genome Institute"/>
            <person name="Riley R."/>
            <person name="Haridas S."/>
            <person name="Wolfe K.H."/>
            <person name="Lopes M.R."/>
            <person name="Hittinger C.T."/>
            <person name="Goker M."/>
            <person name="Salamov A."/>
            <person name="Wisecaver J."/>
            <person name="Long T.M."/>
            <person name="Aerts A.L."/>
            <person name="Barry K."/>
            <person name="Choi C."/>
            <person name="Clum A."/>
            <person name="Coughlan A.Y."/>
            <person name="Deshpande S."/>
            <person name="Douglass A.P."/>
            <person name="Hanson S.J."/>
            <person name="Klenk H.-P."/>
            <person name="Labutti K."/>
            <person name="Lapidus A."/>
            <person name="Lindquist E."/>
            <person name="Lipzen A."/>
            <person name="Meier-Kolthoff J.P."/>
            <person name="Ohm R.A."/>
            <person name="Otillar R.P."/>
            <person name="Pangilinan J."/>
            <person name="Peng Y."/>
            <person name="Rokas A."/>
            <person name="Rosa C.A."/>
            <person name="Scheuner C."/>
            <person name="Sibirny A.A."/>
            <person name="Slot J.C."/>
            <person name="Stielow J.B."/>
            <person name="Sun H."/>
            <person name="Kurtzman C.P."/>
            <person name="Blackwell M."/>
            <person name="Grigoriev I.V."/>
            <person name="Jeffries T.W."/>
        </authorList>
    </citation>
    <scope>NUCLEOTIDE SEQUENCE [LARGE SCALE GENOMIC DNA]</scope>
    <source>
        <strain evidence="3">NRRL YB-2248</strain>
    </source>
</reference>
<sequence length="456" mass="52243">MDELLGNPDLQTELNHRLFEDCEVKLREEESLYDNGNQTMLVSFGPLVMKIVRSDMTTKESKNNSIEILSAVLKHYMFEEILQLFGLDVLSQGLESSNEKLRTTIIDVIATADPPDLVANTPLILKIVDTLKDTESTGTALHASNCLQSLASKGVLIRRRLMSSEIMRVFEQMRLNDRVSPRLFDLITGLLEVMPTIPQSFIFMENEELKKVDDPLFVSYMIAHYSDLLDLRSDILNQIEMDEPIKFALHTYLDEAFMIDVKEYVVKDAGLFLAKLSVILPKKFEELNSQYDIINYSFHNCLLKTECAAFLETFDVHHLVTIHDHLKGIPLNSKTFGIYLNILRNESLIDQLSLPSIDISRLDAYTFLQLVYSLSTSDHGVDVLVLKWPSLIERFLAITPDIRDRELEVYIENVLDNLVLRRAKLGLFYAEIMEQYKSFPTRHKAQPQVDVMDATA</sequence>
<accession>A0A1E4SX62</accession>
<evidence type="ECO:0000313" key="3">
    <source>
        <dbReference type="Proteomes" id="UP000094801"/>
    </source>
</evidence>
<dbReference type="AlphaFoldDB" id="A0A1E4SX62"/>
<name>A0A1E4SX62_9ASCO</name>